<proteinExistence type="predicted"/>
<comment type="caution">
    <text evidence="1">The sequence shown here is derived from an EMBL/GenBank/DDBJ whole genome shotgun (WGS) entry which is preliminary data.</text>
</comment>
<reference evidence="1 2" key="1">
    <citation type="submission" date="2021-03" db="EMBL/GenBank/DDBJ databases">
        <authorList>
            <person name="Peeters C."/>
        </authorList>
    </citation>
    <scope>NUCLEOTIDE SEQUENCE [LARGE SCALE GENOMIC DNA]</scope>
    <source>
        <strain evidence="1 2">LMG 26411</strain>
    </source>
</reference>
<accession>A0ABM8TWW6</accession>
<gene>
    <name evidence="1" type="ORF">LMG26411_08202</name>
</gene>
<dbReference type="Proteomes" id="UP000672657">
    <property type="component" value="Unassembled WGS sequence"/>
</dbReference>
<name>A0ABM8TWW6_9BURK</name>
<evidence type="ECO:0000313" key="2">
    <source>
        <dbReference type="Proteomes" id="UP000672657"/>
    </source>
</evidence>
<keyword evidence="2" id="KW-1185">Reference proteome</keyword>
<evidence type="ECO:0000313" key="1">
    <source>
        <dbReference type="EMBL" id="CAG2161385.1"/>
    </source>
</evidence>
<protein>
    <submittedName>
        <fullName evidence="1">Uncharacterized protein</fullName>
    </submittedName>
</protein>
<sequence length="427" mass="46913">MRAQFLILILLAGCAAQVPVEVSQRPPPANVRLGPELTLLGARPTTTTAVMGSDGRAHIVVMLARSHLVHHLVVGAQGVEQEEIVTTSHAAYGSALSTAIDAAGRLHVVDDTNHFVREGQRWQGPLRGPACQRLLLAGQDLVCVFLAKGKEVGSPGRWDWFGIYSIVIWAIPWHVQSSKAVIAREAPSGASSWTVLDRDNGLDVDMEQMAVSADDQGTVNVLYMSTRGFLQGTYTQAFAYARIETGNQDAEAESSTAIPASEGLQRIISSASGREIREPTRFDTLKPPFALATDPESGFTLGLTFSLKSWGAEWWWYFLVDQRDEPVALQMFQEAWHSQWGGNVFLEPRLAPAGMDRFHAVFVGQGEPALYYLPFSDGNWSATLVRLGRISDNFRATKLIADREGNALAIWVSPEEHLVGRWIRLQP</sequence>
<organism evidence="1 2">
    <name type="scientific">Cupriavidus numazuensis</name>
    <dbReference type="NCBI Taxonomy" id="221992"/>
    <lineage>
        <taxon>Bacteria</taxon>
        <taxon>Pseudomonadati</taxon>
        <taxon>Pseudomonadota</taxon>
        <taxon>Betaproteobacteria</taxon>
        <taxon>Burkholderiales</taxon>
        <taxon>Burkholderiaceae</taxon>
        <taxon>Cupriavidus</taxon>
    </lineage>
</organism>
<dbReference type="EMBL" id="CAJPVI010000143">
    <property type="protein sequence ID" value="CAG2161385.1"/>
    <property type="molecule type" value="Genomic_DNA"/>
</dbReference>
<dbReference type="RefSeq" id="WP_211958874.1">
    <property type="nucleotide sequence ID" value="NZ_CAJPVI010000143.1"/>
</dbReference>